<keyword evidence="6" id="KW-0805">Transcription regulation</keyword>
<evidence type="ECO:0000256" key="13">
    <source>
        <dbReference type="PROSITE-ProRule" id="PRU01091"/>
    </source>
</evidence>
<feature type="domain" description="OmpR/PhoB-type" evidence="15">
    <location>
        <begin position="129"/>
        <end position="228"/>
    </location>
</feature>
<dbReference type="FunFam" id="3.40.50.2300:FF:000021">
    <property type="entry name" value="Two-component system response regulator KdpE"/>
    <property type="match status" value="1"/>
</dbReference>
<dbReference type="Gene3D" id="6.10.250.690">
    <property type="match status" value="1"/>
</dbReference>
<organism evidence="16 17">
    <name type="scientific">Neomoorella glycerini</name>
    <dbReference type="NCBI Taxonomy" id="55779"/>
    <lineage>
        <taxon>Bacteria</taxon>
        <taxon>Bacillati</taxon>
        <taxon>Bacillota</taxon>
        <taxon>Clostridia</taxon>
        <taxon>Neomoorellales</taxon>
        <taxon>Neomoorellaceae</taxon>
        <taxon>Neomoorella</taxon>
    </lineage>
</organism>
<dbReference type="FunFam" id="1.10.10.10:FF:000210">
    <property type="entry name" value="Winged-helix transcriptional response regulator KdpE"/>
    <property type="match status" value="1"/>
</dbReference>
<dbReference type="CDD" id="cd00383">
    <property type="entry name" value="trans_reg_C"/>
    <property type="match status" value="1"/>
</dbReference>
<keyword evidence="8" id="KW-0804">Transcription</keyword>
<gene>
    <name evidence="16" type="primary">kdpE_2</name>
    <name evidence="16" type="ORF">MGLY_33390</name>
</gene>
<evidence type="ECO:0000313" key="17">
    <source>
        <dbReference type="Proteomes" id="UP000425916"/>
    </source>
</evidence>
<evidence type="ECO:0000256" key="10">
    <source>
        <dbReference type="ARBA" id="ARBA00057085"/>
    </source>
</evidence>
<evidence type="ECO:0000259" key="15">
    <source>
        <dbReference type="PROSITE" id="PS51755"/>
    </source>
</evidence>
<dbReference type="GO" id="GO:0000987">
    <property type="term" value="F:cis-regulatory region sequence-specific DNA binding"/>
    <property type="evidence" value="ECO:0007669"/>
    <property type="project" value="UniProtKB-ARBA"/>
</dbReference>
<accession>A0A6I5ZVM7</accession>
<evidence type="ECO:0000256" key="11">
    <source>
        <dbReference type="ARBA" id="ARBA00074083"/>
    </source>
</evidence>
<feature type="domain" description="Response regulatory" evidence="14">
    <location>
        <begin position="7"/>
        <end position="120"/>
    </location>
</feature>
<sequence length="236" mass="26532">MTANGARVLIIDDELPIRRLLKVALAAYGYELAEASSGQEGLQQAAVLHPDLIILDLGLPDVDGLEVIKRLREWSQAPIIILSVREQESEKIKALDAGADDYVTKPFSMGELLARMRVAWRHAAKTTDEPVLSLGELTIDLAHRLVKMKGREVKLTPIEYEILKNLALHAGRVLTHHHLLRTIWGPEYEEETHYLRVYIGQLRRKIEPDPANPRYIITEPGVGYRLAVKEEGANPC</sequence>
<keyword evidence="7 13" id="KW-0238">DNA-binding</keyword>
<keyword evidence="4 12" id="KW-0597">Phosphoprotein</keyword>
<dbReference type="Gene3D" id="1.10.10.10">
    <property type="entry name" value="Winged helix-like DNA-binding domain superfamily/Winged helix DNA-binding domain"/>
    <property type="match status" value="1"/>
</dbReference>
<dbReference type="PANTHER" id="PTHR48111">
    <property type="entry name" value="REGULATOR OF RPOS"/>
    <property type="match status" value="1"/>
</dbReference>
<evidence type="ECO:0000256" key="3">
    <source>
        <dbReference type="ARBA" id="ARBA00022490"/>
    </source>
</evidence>
<dbReference type="Pfam" id="PF00486">
    <property type="entry name" value="Trans_reg_C"/>
    <property type="match status" value="1"/>
</dbReference>
<dbReference type="PROSITE" id="PS50110">
    <property type="entry name" value="RESPONSE_REGULATORY"/>
    <property type="match status" value="1"/>
</dbReference>
<evidence type="ECO:0000256" key="4">
    <source>
        <dbReference type="ARBA" id="ARBA00022553"/>
    </source>
</evidence>
<evidence type="ECO:0000256" key="9">
    <source>
        <dbReference type="ARBA" id="ARBA00024867"/>
    </source>
</evidence>
<dbReference type="InterPro" id="IPR039420">
    <property type="entry name" value="WalR-like"/>
</dbReference>
<feature type="DNA-binding region" description="OmpR/PhoB-type" evidence="13">
    <location>
        <begin position="129"/>
        <end position="228"/>
    </location>
</feature>
<dbReference type="RefSeq" id="WP_246187370.1">
    <property type="nucleotide sequence ID" value="NZ_CP046244.1"/>
</dbReference>
<dbReference type="AlphaFoldDB" id="A0A6I5ZVM7"/>
<keyword evidence="5" id="KW-0902">Two-component regulatory system</keyword>
<dbReference type="Gene3D" id="3.40.50.2300">
    <property type="match status" value="1"/>
</dbReference>
<evidence type="ECO:0000259" key="14">
    <source>
        <dbReference type="PROSITE" id="PS50110"/>
    </source>
</evidence>
<keyword evidence="3" id="KW-0963">Cytoplasm</keyword>
<dbReference type="Proteomes" id="UP000425916">
    <property type="component" value="Chromosome"/>
</dbReference>
<dbReference type="SMART" id="SM00448">
    <property type="entry name" value="REC"/>
    <property type="match status" value="1"/>
</dbReference>
<evidence type="ECO:0000256" key="7">
    <source>
        <dbReference type="ARBA" id="ARBA00023125"/>
    </source>
</evidence>
<name>A0A6I5ZVM7_9FIRM</name>
<dbReference type="InterPro" id="IPR036388">
    <property type="entry name" value="WH-like_DNA-bd_sf"/>
</dbReference>
<evidence type="ECO:0000256" key="5">
    <source>
        <dbReference type="ARBA" id="ARBA00023012"/>
    </source>
</evidence>
<comment type="function">
    <text evidence="10">Member of the two-component regulatory system KdpD/KdpE involved in the regulation of the kdp operon. Upon phosphorylation by KdpD, functions as a transcription regulator by direct binding to promoter regions of target genes to positively regulate their expression.</text>
</comment>
<keyword evidence="17" id="KW-1185">Reference proteome</keyword>
<dbReference type="GO" id="GO:0032993">
    <property type="term" value="C:protein-DNA complex"/>
    <property type="evidence" value="ECO:0007669"/>
    <property type="project" value="TreeGrafter"/>
</dbReference>
<proteinExistence type="predicted"/>
<evidence type="ECO:0000256" key="1">
    <source>
        <dbReference type="ARBA" id="ARBA00004496"/>
    </source>
</evidence>
<evidence type="ECO:0000256" key="2">
    <source>
        <dbReference type="ARBA" id="ARBA00018672"/>
    </source>
</evidence>
<evidence type="ECO:0000256" key="12">
    <source>
        <dbReference type="PROSITE-ProRule" id="PRU00169"/>
    </source>
</evidence>
<evidence type="ECO:0000313" key="16">
    <source>
        <dbReference type="EMBL" id="QGP93914.1"/>
    </source>
</evidence>
<comment type="function">
    <text evidence="9">May play the central regulatory role in sporulation. It may be an element of the effector pathway responsible for the activation of sporulation genes in response to nutritional stress. Spo0A may act in concert with spo0H (a sigma factor) to control the expression of some genes that are critical to the sporulation process.</text>
</comment>
<dbReference type="GO" id="GO:0000156">
    <property type="term" value="F:phosphorelay response regulator activity"/>
    <property type="evidence" value="ECO:0007669"/>
    <property type="project" value="TreeGrafter"/>
</dbReference>
<dbReference type="SUPFAM" id="SSF52172">
    <property type="entry name" value="CheY-like"/>
    <property type="match status" value="1"/>
</dbReference>
<dbReference type="GO" id="GO:0042802">
    <property type="term" value="F:identical protein binding"/>
    <property type="evidence" value="ECO:0007669"/>
    <property type="project" value="UniProtKB-ARBA"/>
</dbReference>
<evidence type="ECO:0000256" key="8">
    <source>
        <dbReference type="ARBA" id="ARBA00023163"/>
    </source>
</evidence>
<dbReference type="Pfam" id="PF00072">
    <property type="entry name" value="Response_reg"/>
    <property type="match status" value="1"/>
</dbReference>
<dbReference type="InterPro" id="IPR011006">
    <property type="entry name" value="CheY-like_superfamily"/>
</dbReference>
<dbReference type="PROSITE" id="PS51755">
    <property type="entry name" value="OMPR_PHOB"/>
    <property type="match status" value="1"/>
</dbReference>
<protein>
    <recommendedName>
        <fullName evidence="2">Stage 0 sporulation protein A homolog</fullName>
    </recommendedName>
    <alternativeName>
        <fullName evidence="11">Transcriptional regulatory protein KdpE</fullName>
    </alternativeName>
</protein>
<dbReference type="InterPro" id="IPR001867">
    <property type="entry name" value="OmpR/PhoB-type_DNA-bd"/>
</dbReference>
<dbReference type="SMART" id="SM00862">
    <property type="entry name" value="Trans_reg_C"/>
    <property type="match status" value="1"/>
</dbReference>
<reference evidence="16 17" key="1">
    <citation type="submission" date="2019-11" db="EMBL/GenBank/DDBJ databases">
        <title>Genome sequence of Moorella glycerini DSM11254.</title>
        <authorList>
            <person name="Poehlein A."/>
            <person name="Boeer T."/>
            <person name="Daniel R."/>
        </authorList>
    </citation>
    <scope>NUCLEOTIDE SEQUENCE [LARGE SCALE GENOMIC DNA]</scope>
    <source>
        <strain evidence="16 17">DSM 11254</strain>
    </source>
</reference>
<dbReference type="CDD" id="cd17620">
    <property type="entry name" value="REC_OmpR_KdpE-like"/>
    <property type="match status" value="1"/>
</dbReference>
<dbReference type="InterPro" id="IPR001789">
    <property type="entry name" value="Sig_transdc_resp-reg_receiver"/>
</dbReference>
<dbReference type="PANTHER" id="PTHR48111:SF50">
    <property type="entry name" value="KDP OPERON TRANSCRIPTIONAL REGULATORY PROTEIN KDPE"/>
    <property type="match status" value="1"/>
</dbReference>
<feature type="modified residue" description="4-aspartylphosphate" evidence="12">
    <location>
        <position position="56"/>
    </location>
</feature>
<dbReference type="EMBL" id="CP046244">
    <property type="protein sequence ID" value="QGP93914.1"/>
    <property type="molecule type" value="Genomic_DNA"/>
</dbReference>
<dbReference type="GO" id="GO:0005829">
    <property type="term" value="C:cytosol"/>
    <property type="evidence" value="ECO:0007669"/>
    <property type="project" value="TreeGrafter"/>
</dbReference>
<comment type="subcellular location">
    <subcellularLocation>
        <location evidence="1">Cytoplasm</location>
    </subcellularLocation>
</comment>
<dbReference type="GO" id="GO:0045893">
    <property type="term" value="P:positive regulation of DNA-templated transcription"/>
    <property type="evidence" value="ECO:0007669"/>
    <property type="project" value="UniProtKB-ARBA"/>
</dbReference>
<evidence type="ECO:0000256" key="6">
    <source>
        <dbReference type="ARBA" id="ARBA00023015"/>
    </source>
</evidence>